<evidence type="ECO:0000256" key="3">
    <source>
        <dbReference type="ARBA" id="ARBA00022722"/>
    </source>
</evidence>
<dbReference type="Pfam" id="PF18019">
    <property type="entry name" value="Cas3_HD"/>
    <property type="match status" value="1"/>
</dbReference>
<evidence type="ECO:0000256" key="4">
    <source>
        <dbReference type="ARBA" id="ARBA00022723"/>
    </source>
</evidence>
<feature type="domain" description="HD Cas3-type" evidence="11">
    <location>
        <begin position="18"/>
        <end position="219"/>
    </location>
</feature>
<keyword evidence="3" id="KW-0540">Nuclease</keyword>
<sequence>MSDVTPATESLWAKSPNEAHEFLPLHRHLEDAAEVAGWLWDSWLPAGVAQRVATAVGLPVEDLRRVAVFLAGVHDIGKATPAFASMHDHLYSLMQAQGLVGGGGFSRGLRRRAHHTRTGAWILTQWLESECGVTRATALTYAAVVGGHHGAPPTSSELIDVEPTAHPSLYGHGQWDVSRSELLERAWSRAGMARLGSLPALPQTAQAALTGLVIVADWIASNEALFPYAAPLSTRVEDGLTELGLPSPWKPAEVLDRDAQSLVASRFDLPPGATVRPVQEAAVGVARESRAPGLMVIEAPMGEGKTEAALAAAEVLAARHGLGGVFVALPTQATTDAMFSRVVSWVEHLPGEEMKVGASITLAHGKARMNRLYQGLRPHPGEVDTESSREGGTRVDRVVVHEWLSGRKKGTLANVVVGTVDQVLFAALRSKHLALRMLGLYGKVVVIDEVHAYDAWMNVYLTRVLSWLGAAGVPTILLSATLPPARRQELISAYAPESDSVEETTAYPVVTWVSGESASVTEVPPSGRGHWMAVEMLPGDLQVMAARARELYDEGGCVLVVVNTVGRAQRLFREVAATLGEQEVTLTHSRFVAADRARRDVELVERFGPPRDGVERPARHVVVGTQVVEQSLDVDFDAMISDLAPMDLLLQRAGRMHRHDRSRPAARRVPTLWVGGHAVAEGVPDFGASSYVYAESLLLATLGELQSRGDSGIELPGDIPGLVASTYSTAPQVPIGWQELWQEAEQRDAAERRRQQKGAQAFALKKPGRGPIQGWAAGEVGDPEQSDTARAAVRDIEETLEVMLVAVVNGEWRILPWLTEEPVTVPREVVPDESTTALLNDCTVRLPPGSAWNNAEVEQALWDETPEAWEFALGLSGVPVLALEESPHYYLVRMMGVCHDRAINITYTPQEGLTMERVSHDQ</sequence>
<evidence type="ECO:0000259" key="11">
    <source>
        <dbReference type="PROSITE" id="PS51643"/>
    </source>
</evidence>
<evidence type="ECO:0000313" key="12">
    <source>
        <dbReference type="EMBL" id="SNC73495.1"/>
    </source>
</evidence>
<evidence type="ECO:0000256" key="2">
    <source>
        <dbReference type="ARBA" id="ARBA00009046"/>
    </source>
</evidence>
<dbReference type="Pfam" id="PF22590">
    <property type="entry name" value="Cas3-like_C_2"/>
    <property type="match status" value="1"/>
</dbReference>
<dbReference type="GO" id="GO:0003676">
    <property type="term" value="F:nucleic acid binding"/>
    <property type="evidence" value="ECO:0007669"/>
    <property type="project" value="InterPro"/>
</dbReference>
<protein>
    <submittedName>
        <fullName evidence="12">CRISPR-associated helicase, Cas3 family</fullName>
    </submittedName>
</protein>
<dbReference type="PROSITE" id="PS51643">
    <property type="entry name" value="HD_CAS3"/>
    <property type="match status" value="1"/>
</dbReference>
<dbReference type="Proteomes" id="UP000198122">
    <property type="component" value="Unassembled WGS sequence"/>
</dbReference>
<dbReference type="InterPro" id="IPR054712">
    <property type="entry name" value="Cas3-like_dom"/>
</dbReference>
<evidence type="ECO:0000256" key="7">
    <source>
        <dbReference type="ARBA" id="ARBA00022806"/>
    </source>
</evidence>
<evidence type="ECO:0000256" key="5">
    <source>
        <dbReference type="ARBA" id="ARBA00022741"/>
    </source>
</evidence>
<organism evidence="12 13">
    <name type="scientific">Kytococcus aerolatus</name>
    <dbReference type="NCBI Taxonomy" id="592308"/>
    <lineage>
        <taxon>Bacteria</taxon>
        <taxon>Bacillati</taxon>
        <taxon>Actinomycetota</taxon>
        <taxon>Actinomycetes</taxon>
        <taxon>Micrococcales</taxon>
        <taxon>Kytococcaceae</taxon>
        <taxon>Kytococcus</taxon>
    </lineage>
</organism>
<evidence type="ECO:0000256" key="1">
    <source>
        <dbReference type="ARBA" id="ARBA00006847"/>
    </source>
</evidence>
<keyword evidence="5" id="KW-0547">Nucleotide-binding</keyword>
<feature type="domain" description="Helicase ATP-binding" evidence="10">
    <location>
        <begin position="286"/>
        <end position="500"/>
    </location>
</feature>
<keyword evidence="6" id="KW-0378">Hydrolase</keyword>
<dbReference type="GO" id="GO:0004386">
    <property type="term" value="F:helicase activity"/>
    <property type="evidence" value="ECO:0007669"/>
    <property type="project" value="UniProtKB-KW"/>
</dbReference>
<dbReference type="Gene3D" id="3.40.50.300">
    <property type="entry name" value="P-loop containing nucleotide triphosphate hydrolases"/>
    <property type="match status" value="2"/>
</dbReference>
<keyword evidence="4" id="KW-0479">Metal-binding</keyword>
<dbReference type="GO" id="GO:0046872">
    <property type="term" value="F:metal ion binding"/>
    <property type="evidence" value="ECO:0007669"/>
    <property type="project" value="UniProtKB-KW"/>
</dbReference>
<dbReference type="InterPro" id="IPR027417">
    <property type="entry name" value="P-loop_NTPase"/>
</dbReference>
<keyword evidence="13" id="KW-1185">Reference proteome</keyword>
<dbReference type="GO" id="GO:0051607">
    <property type="term" value="P:defense response to virus"/>
    <property type="evidence" value="ECO:0007669"/>
    <property type="project" value="UniProtKB-KW"/>
</dbReference>
<dbReference type="GO" id="GO:0004518">
    <property type="term" value="F:nuclease activity"/>
    <property type="evidence" value="ECO:0007669"/>
    <property type="project" value="UniProtKB-KW"/>
</dbReference>
<gene>
    <name evidence="12" type="ORF">SAMN05445756_1993</name>
</gene>
<dbReference type="RefSeq" id="WP_159461905.1">
    <property type="nucleotide sequence ID" value="NZ_FYEZ01000003.1"/>
</dbReference>
<evidence type="ECO:0000256" key="8">
    <source>
        <dbReference type="ARBA" id="ARBA00022840"/>
    </source>
</evidence>
<evidence type="ECO:0000256" key="9">
    <source>
        <dbReference type="ARBA" id="ARBA00023118"/>
    </source>
</evidence>
<proteinExistence type="inferred from homology"/>
<dbReference type="CDD" id="cd09641">
    <property type="entry name" value="Cas3''_I"/>
    <property type="match status" value="1"/>
</dbReference>
<evidence type="ECO:0000259" key="10">
    <source>
        <dbReference type="PROSITE" id="PS51192"/>
    </source>
</evidence>
<name>A0A212U5F7_9MICO</name>
<dbReference type="PROSITE" id="PS51192">
    <property type="entry name" value="HELICASE_ATP_BIND_1"/>
    <property type="match status" value="1"/>
</dbReference>
<accession>A0A212U5F7</accession>
<dbReference type="NCBIfam" id="TIGR01587">
    <property type="entry name" value="cas3_core"/>
    <property type="match status" value="1"/>
</dbReference>
<keyword evidence="8" id="KW-0067">ATP-binding</keyword>
<evidence type="ECO:0000256" key="6">
    <source>
        <dbReference type="ARBA" id="ARBA00022801"/>
    </source>
</evidence>
<dbReference type="AlphaFoldDB" id="A0A212U5F7"/>
<keyword evidence="7" id="KW-0347">Helicase</keyword>
<dbReference type="InterPro" id="IPR014001">
    <property type="entry name" value="Helicase_ATP-bd"/>
</dbReference>
<dbReference type="Pfam" id="PF00270">
    <property type="entry name" value="DEAD"/>
    <property type="match status" value="1"/>
</dbReference>
<dbReference type="GO" id="GO:0016787">
    <property type="term" value="F:hydrolase activity"/>
    <property type="evidence" value="ECO:0007669"/>
    <property type="project" value="UniProtKB-KW"/>
</dbReference>
<keyword evidence="9" id="KW-0051">Antiviral defense</keyword>
<comment type="similarity">
    <text evidence="1">In the N-terminal section; belongs to the CRISPR-associated nuclease Cas3-HD family.</text>
</comment>
<dbReference type="InterPro" id="IPR011545">
    <property type="entry name" value="DEAD/DEAH_box_helicase_dom"/>
</dbReference>
<dbReference type="InterPro" id="IPR038257">
    <property type="entry name" value="CRISPR-assoc_Cas3_HD_sf"/>
</dbReference>
<dbReference type="InterPro" id="IPR006474">
    <property type="entry name" value="Helicase_Cas3_CRISPR-ass_core"/>
</dbReference>
<reference evidence="12 13" key="1">
    <citation type="submission" date="2017-06" db="EMBL/GenBank/DDBJ databases">
        <authorList>
            <person name="Kim H.J."/>
            <person name="Triplett B.A."/>
        </authorList>
    </citation>
    <scope>NUCLEOTIDE SEQUENCE [LARGE SCALE GENOMIC DNA]</scope>
    <source>
        <strain evidence="12 13">DSM 22179</strain>
    </source>
</reference>
<dbReference type="Gene3D" id="1.10.3210.30">
    <property type="match status" value="1"/>
</dbReference>
<comment type="similarity">
    <text evidence="2">In the central section; belongs to the CRISPR-associated helicase Cas3 family.</text>
</comment>
<dbReference type="InterPro" id="IPR041372">
    <property type="entry name" value="Cas3_C"/>
</dbReference>
<dbReference type="GO" id="GO:0005524">
    <property type="term" value="F:ATP binding"/>
    <property type="evidence" value="ECO:0007669"/>
    <property type="project" value="UniProtKB-KW"/>
</dbReference>
<dbReference type="SMART" id="SM00487">
    <property type="entry name" value="DEXDc"/>
    <property type="match status" value="1"/>
</dbReference>
<dbReference type="SUPFAM" id="SSF52540">
    <property type="entry name" value="P-loop containing nucleoside triphosphate hydrolases"/>
    <property type="match status" value="1"/>
</dbReference>
<dbReference type="EMBL" id="FYEZ01000003">
    <property type="protein sequence ID" value="SNC73495.1"/>
    <property type="molecule type" value="Genomic_DNA"/>
</dbReference>
<dbReference type="Pfam" id="PF18395">
    <property type="entry name" value="Cas3_C"/>
    <property type="match status" value="1"/>
</dbReference>
<dbReference type="OrthoDB" id="9810236at2"/>
<evidence type="ECO:0000313" key="13">
    <source>
        <dbReference type="Proteomes" id="UP000198122"/>
    </source>
</evidence>
<dbReference type="InterPro" id="IPR006483">
    <property type="entry name" value="CRISPR-assoc_Cas3_HD"/>
</dbReference>
<dbReference type="NCBIfam" id="TIGR01596">
    <property type="entry name" value="cas3_HD"/>
    <property type="match status" value="1"/>
</dbReference>